<proteinExistence type="predicted"/>
<name>G1XDP5_ARTOA</name>
<accession>G1XDP5</accession>
<evidence type="ECO:0000313" key="5">
    <source>
        <dbReference type="Proteomes" id="UP000008784"/>
    </source>
</evidence>
<dbReference type="HOGENOM" id="CLU_769398_0_0_1"/>
<dbReference type="InterPro" id="IPR013761">
    <property type="entry name" value="SAM/pointed_sf"/>
</dbReference>
<evidence type="ECO:0000313" key="4">
    <source>
        <dbReference type="EMBL" id="EGX48791.1"/>
    </source>
</evidence>
<keyword evidence="1" id="KW-0175">Coiled coil</keyword>
<gene>
    <name evidence="4" type="ORF">AOL_s00079g430</name>
</gene>
<evidence type="ECO:0000256" key="1">
    <source>
        <dbReference type="SAM" id="Coils"/>
    </source>
</evidence>
<dbReference type="Proteomes" id="UP000008784">
    <property type="component" value="Unassembled WGS sequence"/>
</dbReference>
<dbReference type="EMBL" id="ADOT01000139">
    <property type="protein sequence ID" value="EGX48791.1"/>
    <property type="molecule type" value="Genomic_DNA"/>
</dbReference>
<dbReference type="Pfam" id="PF07647">
    <property type="entry name" value="SAM_2"/>
    <property type="match status" value="1"/>
</dbReference>
<dbReference type="SUPFAM" id="SSF47769">
    <property type="entry name" value="SAM/Pointed domain"/>
    <property type="match status" value="1"/>
</dbReference>
<feature type="coiled-coil region" evidence="1">
    <location>
        <begin position="143"/>
        <end position="170"/>
    </location>
</feature>
<feature type="region of interest" description="Disordered" evidence="2">
    <location>
        <begin position="250"/>
        <end position="278"/>
    </location>
</feature>
<evidence type="ECO:0000256" key="2">
    <source>
        <dbReference type="SAM" id="MobiDB-lite"/>
    </source>
</evidence>
<comment type="caution">
    <text evidence="4">The sequence shown here is derived from an EMBL/GenBank/DDBJ whole genome shotgun (WGS) entry which is preliminary data.</text>
</comment>
<dbReference type="OrthoDB" id="8883818at2759"/>
<protein>
    <recommendedName>
        <fullName evidence="3">SAM domain-containing protein</fullName>
    </recommendedName>
</protein>
<feature type="compositionally biased region" description="Basic and acidic residues" evidence="2">
    <location>
        <begin position="254"/>
        <end position="277"/>
    </location>
</feature>
<dbReference type="InParanoid" id="G1XDP5"/>
<dbReference type="RefSeq" id="XP_011122607.1">
    <property type="nucleotide sequence ID" value="XM_011124305.1"/>
</dbReference>
<dbReference type="PROSITE" id="PS50105">
    <property type="entry name" value="SAM_DOMAIN"/>
    <property type="match status" value="1"/>
</dbReference>
<organism evidence="4 5">
    <name type="scientific">Arthrobotrys oligospora (strain ATCC 24927 / CBS 115.81 / DSM 1491)</name>
    <name type="common">Nematode-trapping fungus</name>
    <name type="synonym">Didymozoophaga oligospora</name>
    <dbReference type="NCBI Taxonomy" id="756982"/>
    <lineage>
        <taxon>Eukaryota</taxon>
        <taxon>Fungi</taxon>
        <taxon>Dikarya</taxon>
        <taxon>Ascomycota</taxon>
        <taxon>Pezizomycotina</taxon>
        <taxon>Orbiliomycetes</taxon>
        <taxon>Orbiliales</taxon>
        <taxon>Orbiliaceae</taxon>
        <taxon>Orbilia</taxon>
        <taxon>Orbilia oligospora</taxon>
    </lineage>
</organism>
<evidence type="ECO:0000259" key="3">
    <source>
        <dbReference type="PROSITE" id="PS50105"/>
    </source>
</evidence>
<dbReference type="GeneID" id="22893531"/>
<sequence length="360" mass="41472">MSGHNHHQHGSPEGLENNFIDMTDWTVRDVSRWIAEIGHAQYCNNFKGTYLLLFSAVNETVLGLDLKSVPGTEANLMVFTEHDINGECLLKMTHRLLRDIDVESVGHRISILNAINDAQLPHSPQHDEYVPHTEATCVPIAQYQNLESSFKKCEQQIEGIGRELRRSKEEVAVAWELLAEEINRGAEIKTELIRVKRVYHRLCEDKGIETESGFLEFLQWRDEMRRDVRDAEKENGLAGDSAGHHDATIQAQAQDDHQRPTNISRGREEFETFDERTSTPFQKASEMLERTLKALKVADNHQDWDLWVRYGNRQIRLKPDDFPVKVCRDFRKTYKPEEVVILARHKNACRGSGYAVQTDD</sequence>
<keyword evidence="5" id="KW-1185">Reference proteome</keyword>
<dbReference type="AlphaFoldDB" id="G1XDP5"/>
<dbReference type="SMART" id="SM00454">
    <property type="entry name" value="SAM"/>
    <property type="match status" value="1"/>
</dbReference>
<dbReference type="InterPro" id="IPR001660">
    <property type="entry name" value="SAM"/>
</dbReference>
<reference evidence="4 5" key="1">
    <citation type="journal article" date="2011" name="PLoS Pathog.">
        <title>Genomic and proteomic analyses of the fungus Arthrobotrys oligospora provide insights into nematode-trap formation.</title>
        <authorList>
            <person name="Yang J."/>
            <person name="Wang L."/>
            <person name="Ji X."/>
            <person name="Feng Y."/>
            <person name="Li X."/>
            <person name="Zou C."/>
            <person name="Xu J."/>
            <person name="Ren Y."/>
            <person name="Mi Q."/>
            <person name="Wu J."/>
            <person name="Liu S."/>
            <person name="Liu Y."/>
            <person name="Huang X."/>
            <person name="Wang H."/>
            <person name="Niu X."/>
            <person name="Li J."/>
            <person name="Liang L."/>
            <person name="Luo Y."/>
            <person name="Ji K."/>
            <person name="Zhou W."/>
            <person name="Yu Z."/>
            <person name="Li G."/>
            <person name="Liu Y."/>
            <person name="Li L."/>
            <person name="Qiao M."/>
            <person name="Feng L."/>
            <person name="Zhang K.-Q."/>
        </authorList>
    </citation>
    <scope>NUCLEOTIDE SEQUENCE [LARGE SCALE GENOMIC DNA]</scope>
    <source>
        <strain evidence="5">ATCC 24927 / CBS 115.81 / DSM 1491</strain>
    </source>
</reference>
<feature type="domain" description="SAM" evidence="3">
    <location>
        <begin position="25"/>
        <end position="121"/>
    </location>
</feature>
<dbReference type="Gene3D" id="1.10.150.50">
    <property type="entry name" value="Transcription Factor, Ets-1"/>
    <property type="match status" value="1"/>
</dbReference>